<evidence type="ECO:0000256" key="6">
    <source>
        <dbReference type="ARBA" id="ARBA00023163"/>
    </source>
</evidence>
<dbReference type="SUPFAM" id="SSF57701">
    <property type="entry name" value="Zn2/Cys6 DNA-binding domain"/>
    <property type="match status" value="1"/>
</dbReference>
<dbReference type="CDD" id="cd12148">
    <property type="entry name" value="fungal_TF_MHR"/>
    <property type="match status" value="1"/>
</dbReference>
<keyword evidence="4" id="KW-0805">Transcription regulation</keyword>
<proteinExistence type="predicted"/>
<dbReference type="CDD" id="cd00067">
    <property type="entry name" value="GAL4"/>
    <property type="match status" value="1"/>
</dbReference>
<evidence type="ECO:0000256" key="3">
    <source>
        <dbReference type="ARBA" id="ARBA00022833"/>
    </source>
</evidence>
<organism evidence="11 12">
    <name type="scientific">Apiospora rasikravindrae</name>
    <dbReference type="NCBI Taxonomy" id="990691"/>
    <lineage>
        <taxon>Eukaryota</taxon>
        <taxon>Fungi</taxon>
        <taxon>Dikarya</taxon>
        <taxon>Ascomycota</taxon>
        <taxon>Pezizomycotina</taxon>
        <taxon>Sordariomycetes</taxon>
        <taxon>Xylariomycetidae</taxon>
        <taxon>Amphisphaeriales</taxon>
        <taxon>Apiosporaceae</taxon>
        <taxon>Apiospora</taxon>
    </lineage>
</organism>
<evidence type="ECO:0000313" key="12">
    <source>
        <dbReference type="Proteomes" id="UP001444661"/>
    </source>
</evidence>
<accession>A0ABR1SYB9</accession>
<dbReference type="PANTHER" id="PTHR31313">
    <property type="entry name" value="TY1 ENHANCER ACTIVATOR"/>
    <property type="match status" value="1"/>
</dbReference>
<reference evidence="11 12" key="1">
    <citation type="submission" date="2023-01" db="EMBL/GenBank/DDBJ databases">
        <title>Analysis of 21 Apiospora genomes using comparative genomics revels a genus with tremendous synthesis potential of carbohydrate active enzymes and secondary metabolites.</title>
        <authorList>
            <person name="Sorensen T."/>
        </authorList>
    </citation>
    <scope>NUCLEOTIDE SEQUENCE [LARGE SCALE GENOMIC DNA]</scope>
    <source>
        <strain evidence="11 12">CBS 33761</strain>
    </source>
</reference>
<keyword evidence="6" id="KW-0804">Transcription</keyword>
<evidence type="ECO:0000259" key="9">
    <source>
        <dbReference type="SMART" id="SM00066"/>
    </source>
</evidence>
<keyword evidence="12" id="KW-1185">Reference proteome</keyword>
<evidence type="ECO:0000256" key="8">
    <source>
        <dbReference type="SAM" id="MobiDB-lite"/>
    </source>
</evidence>
<dbReference type="Pfam" id="PF04082">
    <property type="entry name" value="Fungal_trans"/>
    <property type="match status" value="1"/>
</dbReference>
<feature type="compositionally biased region" description="Polar residues" evidence="8">
    <location>
        <begin position="694"/>
        <end position="708"/>
    </location>
</feature>
<dbReference type="Pfam" id="PF00172">
    <property type="entry name" value="Zn_clus"/>
    <property type="match status" value="1"/>
</dbReference>
<dbReference type="Gene3D" id="4.10.240.10">
    <property type="entry name" value="Zn(2)-C6 fungal-type DNA-binding domain"/>
    <property type="match status" value="1"/>
</dbReference>
<dbReference type="InterPro" id="IPR036864">
    <property type="entry name" value="Zn2-C6_fun-type_DNA-bd_sf"/>
</dbReference>
<dbReference type="InterPro" id="IPR051615">
    <property type="entry name" value="Transcr_Regulatory_Elem"/>
</dbReference>
<dbReference type="InterPro" id="IPR001138">
    <property type="entry name" value="Zn2Cys6_DnaBD"/>
</dbReference>
<protein>
    <submittedName>
        <fullName evidence="11">Uncharacterized protein</fullName>
    </submittedName>
</protein>
<dbReference type="InterPro" id="IPR007219">
    <property type="entry name" value="XnlR_reg_dom"/>
</dbReference>
<feature type="domain" description="Zn(2)-C6 fungal-type" evidence="9">
    <location>
        <begin position="17"/>
        <end position="75"/>
    </location>
</feature>
<evidence type="ECO:0000256" key="4">
    <source>
        <dbReference type="ARBA" id="ARBA00023015"/>
    </source>
</evidence>
<feature type="region of interest" description="Disordered" evidence="8">
    <location>
        <begin position="678"/>
        <end position="722"/>
    </location>
</feature>
<feature type="region of interest" description="Disordered" evidence="8">
    <location>
        <begin position="76"/>
        <end position="162"/>
    </location>
</feature>
<evidence type="ECO:0000256" key="5">
    <source>
        <dbReference type="ARBA" id="ARBA00023125"/>
    </source>
</evidence>
<dbReference type="Proteomes" id="UP001444661">
    <property type="component" value="Unassembled WGS sequence"/>
</dbReference>
<keyword evidence="3" id="KW-0862">Zinc</keyword>
<keyword evidence="5" id="KW-0238">DNA-binding</keyword>
<evidence type="ECO:0000256" key="7">
    <source>
        <dbReference type="ARBA" id="ARBA00023242"/>
    </source>
</evidence>
<evidence type="ECO:0000313" key="11">
    <source>
        <dbReference type="EMBL" id="KAK8038689.1"/>
    </source>
</evidence>
<feature type="domain" description="Xylanolytic transcriptional activator regulatory" evidence="10">
    <location>
        <begin position="359"/>
        <end position="439"/>
    </location>
</feature>
<comment type="subcellular location">
    <subcellularLocation>
        <location evidence="1">Nucleus</location>
    </subcellularLocation>
</comment>
<evidence type="ECO:0000256" key="2">
    <source>
        <dbReference type="ARBA" id="ARBA00022723"/>
    </source>
</evidence>
<dbReference type="EMBL" id="JAQQWK010000006">
    <property type="protein sequence ID" value="KAK8038689.1"/>
    <property type="molecule type" value="Genomic_DNA"/>
</dbReference>
<keyword evidence="7" id="KW-0539">Nucleus</keyword>
<sequence>MDSALARSKTASGRPRKRALEACTFCRKRKAVITPLEADRIVLQIKCNTEQPTCVNCKTYGKDCTYEPLTVYSSVNQQASSSVVPRRVSDRTRRRGVKTTVTPTLPGEDAASPDYDDPGDDITPSPPQHDVVGASRDRTDNGRHDPSSNVKPPASSDIHRPDVSRMVVSANGISSYHGRTSTLFEETVQERTSTAEARPRMPDEWTEKGLVAEAAKQAHRFPPWAMAGQLEEFNCRAGTLDFDGVDPELGMHLLFLHWNRQHHSFLLTYRPAFMRDMACGGPYFSKILLNAIYFGASKFSPRREVRRDPNDVRTAGWRFRERVRALLGGALDRSEITTIQALLVMTNSLFALGDERSAAWLYAGLAFRMIIDLGLHVDAPDLSGSPRKFSDEDVEIRRRVFWGAFVVDKIQSLYQGRPATLRESDTAVPIKFLDTYEELQNWQPFAYSVKSTQYPGSPAYSVSTFTSLCRLSVVMSDILSCIYTERTFDRNAVELCAVLESLNSKLAAWRDGLPEHLAFDAVRSTHVPPPHVLSLHMSLTKASPSAMYHVLTILLHRPFVADGHLYNTSRAIPVNSFLLCASAADSISALLRVYDRTFSVRHAPYLISYATYVAATIHVRIAARRSTASEARENLETCLGVFRDNQKTNWAVRRAKTIVEGLIKKLGVRLGETGAALSNNASQSQRRPESPSPNDHQLSGSWSQSTCAGNPADGRNKRQEVSGCSTSTLAGWSDIDGIIQSFVRGQDGTCEGRAGSLGQTEENNHVQQELIHTPAAPGVRDFGGFGEMSSNADVRLGVDRNMASWVGFLPSEAVPGEASFEDLLFGFNGSALDRTF</sequence>
<name>A0ABR1SYB9_9PEZI</name>
<keyword evidence="2" id="KW-0479">Metal-binding</keyword>
<evidence type="ECO:0000256" key="1">
    <source>
        <dbReference type="ARBA" id="ARBA00004123"/>
    </source>
</evidence>
<gene>
    <name evidence="11" type="ORF">PG993_007100</name>
</gene>
<comment type="caution">
    <text evidence="11">The sequence shown here is derived from an EMBL/GenBank/DDBJ whole genome shotgun (WGS) entry which is preliminary data.</text>
</comment>
<dbReference type="SMART" id="SM00906">
    <property type="entry name" value="Fungal_trans"/>
    <property type="match status" value="1"/>
</dbReference>
<evidence type="ECO:0000259" key="10">
    <source>
        <dbReference type="SMART" id="SM00906"/>
    </source>
</evidence>
<feature type="compositionally biased region" description="Low complexity" evidence="8">
    <location>
        <begin position="76"/>
        <end position="86"/>
    </location>
</feature>
<feature type="compositionally biased region" description="Basic and acidic residues" evidence="8">
    <location>
        <begin position="135"/>
        <end position="146"/>
    </location>
</feature>
<dbReference type="PANTHER" id="PTHR31313:SF86">
    <property type="entry name" value="ZN(2)-C6 FUNGAL-TYPE DOMAIN-CONTAINING PROTEIN"/>
    <property type="match status" value="1"/>
</dbReference>
<dbReference type="SMART" id="SM00066">
    <property type="entry name" value="GAL4"/>
    <property type="match status" value="1"/>
</dbReference>